<accession>A0A418PW37</accession>
<dbReference type="InterPro" id="IPR036226">
    <property type="entry name" value="LipOase_C_sf"/>
</dbReference>
<proteinExistence type="predicted"/>
<sequence length="505" mass="58390">MSLPRVKPSSNYYYDRKGPWPQPQPSHPFGFAPGVVHVPKDEVKKWNWTIGIHYKITFLTYWPVSMKYAFQNRGLKPVSDAEFEELLTHSSFSKFISNELNEREKYPENEKLKIFKEFLDAEPNEKFFVSDFTLLEHCLSFPGIFTAPTITLFKGDLVDGKRKVVAIYFPDTPLMLEPKDGNAWELAKYFVLQGAAIRISSSAHANLHFPYDSINAVSKTCLPKDSVLLRLLKPHLDLTLELNYSVLNSPTSPIVNNQKLPFAAFPAPEGGLAGMFLYGYNGIEGNPSYPKYKFQIVPDTYHSDYGTFLMAYYDTIFDFVHKVVEQIPPDEYTDIMIWADYVKTWVPEFPSGKEFFYLDHNGDAKFKKHAESGEKSLLSKVIANIIWDLSVGHAADHYDFSLIDINVAPLRLRVPPPDSKDIPPFDRKGIIHWGDIFRHHFERKMFFAPRNVTLLKDTVYNFNKPTEQTLRELNIYFLKDLQKTEKELTVYNYIPLDQISRSIQY</sequence>
<name>A0A418PW37_9BACT</name>
<dbReference type="Gene3D" id="1.20.245.10">
    <property type="entry name" value="Lipoxygenase-1, Domain 5"/>
    <property type="match status" value="1"/>
</dbReference>
<dbReference type="OrthoDB" id="5288506at2"/>
<dbReference type="RefSeq" id="WP_119475741.1">
    <property type="nucleotide sequence ID" value="NZ_QXML01000001.1"/>
</dbReference>
<evidence type="ECO:0000313" key="2">
    <source>
        <dbReference type="Proteomes" id="UP000283522"/>
    </source>
</evidence>
<dbReference type="SUPFAM" id="SSF48484">
    <property type="entry name" value="Lipoxigenase"/>
    <property type="match status" value="1"/>
</dbReference>
<evidence type="ECO:0000313" key="1">
    <source>
        <dbReference type="EMBL" id="RIW18262.1"/>
    </source>
</evidence>
<organism evidence="1 2">
    <name type="scientific">Algoriphagus lacus</name>
    <dbReference type="NCBI Taxonomy" id="2056311"/>
    <lineage>
        <taxon>Bacteria</taxon>
        <taxon>Pseudomonadati</taxon>
        <taxon>Bacteroidota</taxon>
        <taxon>Cytophagia</taxon>
        <taxon>Cytophagales</taxon>
        <taxon>Cyclobacteriaceae</taxon>
        <taxon>Algoriphagus</taxon>
    </lineage>
</organism>
<keyword evidence="2" id="KW-1185">Reference proteome</keyword>
<evidence type="ECO:0008006" key="3">
    <source>
        <dbReference type="Google" id="ProtNLM"/>
    </source>
</evidence>
<reference evidence="1 2" key="1">
    <citation type="submission" date="2018-09" db="EMBL/GenBank/DDBJ databases">
        <authorList>
            <person name="Wang X."/>
            <person name="Du Z."/>
        </authorList>
    </citation>
    <scope>NUCLEOTIDE SEQUENCE [LARGE SCALE GENOMIC DNA]</scope>
    <source>
        <strain evidence="1 2">N3</strain>
    </source>
</reference>
<protein>
    <recommendedName>
        <fullName evidence="3">Lipoxygenase domain-containing protein</fullName>
    </recommendedName>
</protein>
<comment type="caution">
    <text evidence="1">The sequence shown here is derived from an EMBL/GenBank/DDBJ whole genome shotgun (WGS) entry which is preliminary data.</text>
</comment>
<dbReference type="AlphaFoldDB" id="A0A418PW37"/>
<gene>
    <name evidence="1" type="ORF">D0X99_00765</name>
</gene>
<dbReference type="Proteomes" id="UP000283522">
    <property type="component" value="Unassembled WGS sequence"/>
</dbReference>
<dbReference type="EMBL" id="QXML01000001">
    <property type="protein sequence ID" value="RIW18262.1"/>
    <property type="molecule type" value="Genomic_DNA"/>
</dbReference>